<comment type="caution">
    <text evidence="12">The sequence shown here is derived from an EMBL/GenBank/DDBJ whole genome shotgun (WGS) entry which is preliminary data.</text>
</comment>
<evidence type="ECO:0000256" key="4">
    <source>
        <dbReference type="ARBA" id="ARBA00012030"/>
    </source>
</evidence>
<dbReference type="Gene3D" id="3.40.470.10">
    <property type="entry name" value="Uracil-DNA glycosylase-like domain"/>
    <property type="match status" value="1"/>
</dbReference>
<dbReference type="PROSITE" id="PS00130">
    <property type="entry name" value="U_DNA_GLYCOSYLASE"/>
    <property type="match status" value="1"/>
</dbReference>
<name>A0A955LKX7_UNCKA</name>
<comment type="subcellular location">
    <subcellularLocation>
        <location evidence="8">Cytoplasm</location>
    </subcellularLocation>
</comment>
<evidence type="ECO:0000313" key="12">
    <source>
        <dbReference type="EMBL" id="MCA9391761.1"/>
    </source>
</evidence>
<evidence type="ECO:0000256" key="7">
    <source>
        <dbReference type="ARBA" id="ARBA00023204"/>
    </source>
</evidence>
<evidence type="ECO:0000256" key="9">
    <source>
        <dbReference type="PROSITE-ProRule" id="PRU10072"/>
    </source>
</evidence>
<dbReference type="EMBL" id="JAGQKZ010000004">
    <property type="protein sequence ID" value="MCA9391761.1"/>
    <property type="molecule type" value="Genomic_DNA"/>
</dbReference>
<dbReference type="GO" id="GO:0005737">
    <property type="term" value="C:cytoplasm"/>
    <property type="evidence" value="ECO:0007669"/>
    <property type="project" value="UniProtKB-SubCell"/>
</dbReference>
<dbReference type="GO" id="GO:0004844">
    <property type="term" value="F:uracil DNA N-glycosylase activity"/>
    <property type="evidence" value="ECO:0007669"/>
    <property type="project" value="UniProtKB-UniRule"/>
</dbReference>
<evidence type="ECO:0000256" key="6">
    <source>
        <dbReference type="ARBA" id="ARBA00022801"/>
    </source>
</evidence>
<evidence type="ECO:0000259" key="11">
    <source>
        <dbReference type="PROSITE" id="PS50275"/>
    </source>
</evidence>
<reference evidence="12" key="1">
    <citation type="submission" date="2020-04" db="EMBL/GenBank/DDBJ databases">
        <authorList>
            <person name="Zhang T."/>
        </authorList>
    </citation>
    <scope>NUCLEOTIDE SEQUENCE</scope>
    <source>
        <strain evidence="12">HKST-UBA03</strain>
    </source>
</reference>
<dbReference type="InterPro" id="IPR005122">
    <property type="entry name" value="Uracil-DNA_glycosylase-like"/>
</dbReference>
<dbReference type="GO" id="GO:0016791">
    <property type="term" value="F:phosphatase activity"/>
    <property type="evidence" value="ECO:0007669"/>
    <property type="project" value="InterPro"/>
</dbReference>
<proteinExistence type="inferred from homology"/>
<evidence type="ECO:0000313" key="13">
    <source>
        <dbReference type="Proteomes" id="UP000751518"/>
    </source>
</evidence>
<dbReference type="SMART" id="SM00987">
    <property type="entry name" value="UreE_C"/>
    <property type="match status" value="1"/>
</dbReference>
<dbReference type="PANTHER" id="PTHR11264:SF0">
    <property type="entry name" value="URACIL-DNA GLYCOSYLASE"/>
    <property type="match status" value="1"/>
</dbReference>
<evidence type="ECO:0000256" key="1">
    <source>
        <dbReference type="ARBA" id="ARBA00001400"/>
    </source>
</evidence>
<evidence type="ECO:0000256" key="8">
    <source>
        <dbReference type="HAMAP-Rule" id="MF_00148"/>
    </source>
</evidence>
<dbReference type="InterPro" id="IPR002043">
    <property type="entry name" value="UDG_fam1"/>
</dbReference>
<keyword evidence="12" id="KW-0326">Glycosidase</keyword>
<keyword evidence="7 8" id="KW-0234">DNA repair</keyword>
<dbReference type="InterPro" id="IPR036895">
    <property type="entry name" value="Uracil-DNA_glycosylase-like_sf"/>
</dbReference>
<feature type="active site" description="Proton acceptor" evidence="8 9">
    <location>
        <position position="65"/>
    </location>
</feature>
<dbReference type="InterPro" id="IPR018085">
    <property type="entry name" value="Ura-DNA_Glyclase_AS"/>
</dbReference>
<evidence type="ECO:0000256" key="5">
    <source>
        <dbReference type="ARBA" id="ARBA00022763"/>
    </source>
</evidence>
<keyword evidence="5 8" id="KW-0227">DNA damage</keyword>
<comment type="similarity">
    <text evidence="3 8 10">Belongs to the uracil-DNA glycosylase (UDG) superfamily. UNG family.</text>
</comment>
<reference evidence="12" key="2">
    <citation type="journal article" date="2021" name="Microbiome">
        <title>Successional dynamics and alternative stable states in a saline activated sludge microbial community over 9 years.</title>
        <authorList>
            <person name="Wang Y."/>
            <person name="Ye J."/>
            <person name="Ju F."/>
            <person name="Liu L."/>
            <person name="Boyd J.A."/>
            <person name="Deng Y."/>
            <person name="Parks D.H."/>
            <person name="Jiang X."/>
            <person name="Yin X."/>
            <person name="Woodcroft B.J."/>
            <person name="Tyson G.W."/>
            <person name="Hugenholtz P."/>
            <person name="Polz M.F."/>
            <person name="Zhang T."/>
        </authorList>
    </citation>
    <scope>NUCLEOTIDE SEQUENCE</scope>
    <source>
        <strain evidence="12">HKST-UBA03</strain>
    </source>
</reference>
<dbReference type="HAMAP" id="MF_00148">
    <property type="entry name" value="UDG"/>
    <property type="match status" value="1"/>
</dbReference>
<gene>
    <name evidence="8 12" type="primary">ung</name>
    <name evidence="12" type="ORF">KC614_00965</name>
</gene>
<dbReference type="SMART" id="SM00986">
    <property type="entry name" value="UDG"/>
    <property type="match status" value="1"/>
</dbReference>
<dbReference type="NCBIfam" id="NF003592">
    <property type="entry name" value="PRK05254.1-5"/>
    <property type="match status" value="1"/>
</dbReference>
<protein>
    <recommendedName>
        <fullName evidence="4 8">Uracil-DNA glycosylase</fullName>
        <shortName evidence="8">UDG</shortName>
        <ecNumber evidence="4 8">3.2.2.27</ecNumber>
    </recommendedName>
</protein>
<comment type="catalytic activity">
    <reaction evidence="1 8 10">
        <text>Hydrolyzes single-stranded DNA or mismatched double-stranded DNA and polynucleotides, releasing free uracil.</text>
        <dbReference type="EC" id="3.2.2.27"/>
    </reaction>
</comment>
<dbReference type="NCBIfam" id="NF003589">
    <property type="entry name" value="PRK05254.1-2"/>
    <property type="match status" value="1"/>
</dbReference>
<dbReference type="SUPFAM" id="SSF52141">
    <property type="entry name" value="Uracil-DNA glycosylase-like"/>
    <property type="match status" value="1"/>
</dbReference>
<dbReference type="InterPro" id="IPR002013">
    <property type="entry name" value="SAC_dom"/>
</dbReference>
<keyword evidence="6 8" id="KW-0378">Hydrolase</keyword>
<feature type="domain" description="SAC" evidence="11">
    <location>
        <begin position="150"/>
        <end position="225"/>
    </location>
</feature>
<dbReference type="NCBIfam" id="TIGR00628">
    <property type="entry name" value="ung"/>
    <property type="match status" value="1"/>
</dbReference>
<dbReference type="PROSITE" id="PS50275">
    <property type="entry name" value="SAC"/>
    <property type="match status" value="1"/>
</dbReference>
<keyword evidence="8" id="KW-0963">Cytoplasm</keyword>
<evidence type="ECO:0000256" key="3">
    <source>
        <dbReference type="ARBA" id="ARBA00008184"/>
    </source>
</evidence>
<dbReference type="NCBIfam" id="NF003591">
    <property type="entry name" value="PRK05254.1-4"/>
    <property type="match status" value="1"/>
</dbReference>
<accession>A0A955LKX7</accession>
<dbReference type="PANTHER" id="PTHR11264">
    <property type="entry name" value="URACIL-DNA GLYCOSYLASE"/>
    <property type="match status" value="1"/>
</dbReference>
<sequence length="225" mass="25504">MDVKIHPSWKNVLSDYFQSDSFKQLAEFIRGEYQNKKIYPPAKLIFNALDLCPFDLVKVVVVGQDPYHTPGQAMGLAFSVPEGNKLQPSLQNIYKEIIDDLSLDQPIPESGDLTYLAKQGVLLLNATLTVEAHQAGSHQNMGWEEFTDVVIERLSEQREGLVFLLWGKYAKDKGAKIDRDKHLVLESAHPSPFSANNGFFGSKHFSKTNEYLESRGEIPIFWLDF</sequence>
<dbReference type="GO" id="GO:0097510">
    <property type="term" value="P:base-excision repair, AP site formation via deaminated base removal"/>
    <property type="evidence" value="ECO:0007669"/>
    <property type="project" value="TreeGrafter"/>
</dbReference>
<dbReference type="AlphaFoldDB" id="A0A955LKX7"/>
<dbReference type="Proteomes" id="UP000751518">
    <property type="component" value="Unassembled WGS sequence"/>
</dbReference>
<evidence type="ECO:0000256" key="10">
    <source>
        <dbReference type="RuleBase" id="RU003780"/>
    </source>
</evidence>
<dbReference type="Pfam" id="PF03167">
    <property type="entry name" value="UDG"/>
    <property type="match status" value="1"/>
</dbReference>
<dbReference type="FunFam" id="3.40.470.10:FF:000001">
    <property type="entry name" value="Uracil-DNA glycosylase"/>
    <property type="match status" value="1"/>
</dbReference>
<dbReference type="NCBIfam" id="NF003588">
    <property type="entry name" value="PRK05254.1-1"/>
    <property type="match status" value="1"/>
</dbReference>
<evidence type="ECO:0000256" key="2">
    <source>
        <dbReference type="ARBA" id="ARBA00002631"/>
    </source>
</evidence>
<dbReference type="CDD" id="cd10027">
    <property type="entry name" value="UDG-F1-like"/>
    <property type="match status" value="1"/>
</dbReference>
<dbReference type="EC" id="3.2.2.27" evidence="4 8"/>
<comment type="function">
    <text evidence="2 8 10">Excises uracil residues from the DNA which can arise as a result of misincorporation of dUMP residues by DNA polymerase or due to deamination of cytosine.</text>
</comment>
<organism evidence="12 13">
    <name type="scientific">candidate division WWE3 bacterium</name>
    <dbReference type="NCBI Taxonomy" id="2053526"/>
    <lineage>
        <taxon>Bacteria</taxon>
        <taxon>Katanobacteria</taxon>
    </lineage>
</organism>